<feature type="transmembrane region" description="Helical" evidence="1">
    <location>
        <begin position="53"/>
        <end position="72"/>
    </location>
</feature>
<sequence length="301" mass="33368">MTVEESTHRSSYREGKHQLYSIRWMLFFVVIVQTAVTVAAKIAASFLPEPPPVYLQMLVIELFAYLLPLSLYARENRVLTVRDAQQKLGLKSFRPALLPLILLAGIGCQFFMIILDLPISLLMGQSDGYIPKTPMELAAAIIVIAVIPAVFEEFLLRGIVYGVMAELNTKAAWIFSTVMFALMHGSIPGLLGYLFLGAVLVIVLQRTGSLYACMIFHMVNNITALLLSYFSSGLFETPAATIWIFVAGILIFILGVMGLLLATRRPAQIRQIKTVDFLGQSFINLPVLLCLAGIIAVWYFS</sequence>
<comment type="caution">
    <text evidence="3">The sequence shown here is derived from an EMBL/GenBank/DDBJ whole genome shotgun (WGS) entry which is preliminary data.</text>
</comment>
<dbReference type="Proteomes" id="UP000806542">
    <property type="component" value="Unassembled WGS sequence"/>
</dbReference>
<gene>
    <name evidence="3" type="ORF">INF28_05515</name>
</gene>
<organism evidence="3 4">
    <name type="scientific">Ructibacterium gallinarum</name>
    <dbReference type="NCBI Taxonomy" id="2779355"/>
    <lineage>
        <taxon>Bacteria</taxon>
        <taxon>Bacillati</taxon>
        <taxon>Bacillota</taxon>
        <taxon>Clostridia</taxon>
        <taxon>Eubacteriales</taxon>
        <taxon>Oscillospiraceae</taxon>
        <taxon>Ructibacterium</taxon>
    </lineage>
</organism>
<accession>A0A9D5M3G9</accession>
<evidence type="ECO:0000313" key="3">
    <source>
        <dbReference type="EMBL" id="MBE5039920.1"/>
    </source>
</evidence>
<feature type="transmembrane region" description="Helical" evidence="1">
    <location>
        <begin position="282"/>
        <end position="300"/>
    </location>
</feature>
<keyword evidence="1" id="KW-0472">Membrane</keyword>
<dbReference type="PANTHER" id="PTHR43592:SF15">
    <property type="entry name" value="CAAX AMINO TERMINAL PROTEASE FAMILY PROTEIN"/>
    <property type="match status" value="1"/>
</dbReference>
<feature type="transmembrane region" description="Helical" evidence="1">
    <location>
        <begin position="187"/>
        <end position="204"/>
    </location>
</feature>
<protein>
    <submittedName>
        <fullName evidence="3">CPBP family intramembrane metalloprotease</fullName>
    </submittedName>
</protein>
<keyword evidence="1" id="KW-1133">Transmembrane helix</keyword>
<feature type="transmembrane region" description="Helical" evidence="1">
    <location>
        <begin position="93"/>
        <end position="115"/>
    </location>
</feature>
<keyword evidence="4" id="KW-1185">Reference proteome</keyword>
<keyword evidence="3" id="KW-0378">Hydrolase</keyword>
<dbReference type="RefSeq" id="WP_226392471.1">
    <property type="nucleotide sequence ID" value="NZ_JADCKB010000009.1"/>
</dbReference>
<dbReference type="PANTHER" id="PTHR43592">
    <property type="entry name" value="CAAX AMINO TERMINAL PROTEASE"/>
    <property type="match status" value="1"/>
</dbReference>
<dbReference type="Pfam" id="PF02517">
    <property type="entry name" value="Rce1-like"/>
    <property type="match status" value="1"/>
</dbReference>
<keyword evidence="3" id="KW-0645">Protease</keyword>
<dbReference type="GO" id="GO:0008237">
    <property type="term" value="F:metallopeptidase activity"/>
    <property type="evidence" value="ECO:0007669"/>
    <property type="project" value="UniProtKB-KW"/>
</dbReference>
<evidence type="ECO:0000313" key="4">
    <source>
        <dbReference type="Proteomes" id="UP000806542"/>
    </source>
</evidence>
<name>A0A9D5M3G9_9FIRM</name>
<feature type="transmembrane region" description="Helical" evidence="1">
    <location>
        <begin position="21"/>
        <end position="47"/>
    </location>
</feature>
<dbReference type="GO" id="GO:0004175">
    <property type="term" value="F:endopeptidase activity"/>
    <property type="evidence" value="ECO:0007669"/>
    <property type="project" value="UniProtKB-ARBA"/>
</dbReference>
<feature type="transmembrane region" description="Helical" evidence="1">
    <location>
        <begin position="135"/>
        <end position="151"/>
    </location>
</feature>
<keyword evidence="1" id="KW-0812">Transmembrane</keyword>
<dbReference type="GO" id="GO:0080120">
    <property type="term" value="P:CAAX-box protein maturation"/>
    <property type="evidence" value="ECO:0007669"/>
    <property type="project" value="UniProtKB-ARBA"/>
</dbReference>
<evidence type="ECO:0000256" key="1">
    <source>
        <dbReference type="SAM" id="Phobius"/>
    </source>
</evidence>
<feature type="transmembrane region" description="Helical" evidence="1">
    <location>
        <begin position="242"/>
        <end position="262"/>
    </location>
</feature>
<feature type="domain" description="CAAX prenyl protease 2/Lysostaphin resistance protein A-like" evidence="2">
    <location>
        <begin position="137"/>
        <end position="222"/>
    </location>
</feature>
<dbReference type="EMBL" id="JADCKB010000009">
    <property type="protein sequence ID" value="MBE5039920.1"/>
    <property type="molecule type" value="Genomic_DNA"/>
</dbReference>
<evidence type="ECO:0000259" key="2">
    <source>
        <dbReference type="Pfam" id="PF02517"/>
    </source>
</evidence>
<proteinExistence type="predicted"/>
<dbReference type="InterPro" id="IPR003675">
    <property type="entry name" value="Rce1/LyrA-like_dom"/>
</dbReference>
<reference evidence="3" key="1">
    <citation type="submission" date="2020-10" db="EMBL/GenBank/DDBJ databases">
        <title>ChiBAC.</title>
        <authorList>
            <person name="Zenner C."/>
            <person name="Hitch T.C.A."/>
            <person name="Clavel T."/>
        </authorList>
    </citation>
    <scope>NUCLEOTIDE SEQUENCE</scope>
    <source>
        <strain evidence="3">DSM 107454</strain>
    </source>
</reference>
<keyword evidence="3" id="KW-0482">Metalloprotease</keyword>
<dbReference type="AlphaFoldDB" id="A0A9D5M3G9"/>